<dbReference type="WBParaSite" id="TCLT_0000923901-mRNA-1">
    <property type="protein sequence ID" value="TCLT_0000923901-mRNA-1"/>
    <property type="gene ID" value="TCLT_0000923901"/>
</dbReference>
<evidence type="ECO:0000256" key="2">
    <source>
        <dbReference type="ARBA" id="ARBA00014871"/>
    </source>
</evidence>
<dbReference type="InterPro" id="IPR037518">
    <property type="entry name" value="MPN"/>
</dbReference>
<dbReference type="Pfam" id="PF01398">
    <property type="entry name" value="JAB"/>
    <property type="match status" value="1"/>
</dbReference>
<evidence type="ECO:0000313" key="7">
    <source>
        <dbReference type="WBParaSite" id="TCLT_0000923901-mRNA-1"/>
    </source>
</evidence>
<evidence type="ECO:0000256" key="1">
    <source>
        <dbReference type="ARBA" id="ARBA00010893"/>
    </source>
</evidence>
<dbReference type="GO" id="GO:0005737">
    <property type="term" value="C:cytoplasm"/>
    <property type="evidence" value="ECO:0007669"/>
    <property type="project" value="UniProtKB-SubCell"/>
</dbReference>
<sequence>MIGDSVIAEDVDKSVTKREQNSAVMVTLHPLVIMNISEHATRVKAQNNDSKCCEVYGAILGKQSGRHVEMKNSFEVKWSDEGKGYAVIDTVFLSLRERQYQEIFKELDFVGWYTVGGAAPTQADWEVHNQFAAVHESPILVKLDPNVQTRNKLPIEIYESVHAPEVSTNDAGSASWNPVSWLLASERAERIGIEHVAQMSTLSTNNVSSINTLIMNHVGAINMLQSRLELIYDYLMAIRSGELARDEEIIQKIVQLLRRIPMMNSDKFWEQYTKQSLEVRMTSLVTALTKTCGTLSDLITKMNVMSMEKQNWWIPSGRRGRTFLGV</sequence>
<dbReference type="PROSITE" id="PS50249">
    <property type="entry name" value="MPN"/>
    <property type="match status" value="1"/>
</dbReference>
<dbReference type="SMART" id="SM00232">
    <property type="entry name" value="JAB_MPN"/>
    <property type="match status" value="1"/>
</dbReference>
<dbReference type="InterPro" id="IPR000555">
    <property type="entry name" value="JAMM/MPN+_dom"/>
</dbReference>
<dbReference type="GO" id="GO:0000338">
    <property type="term" value="P:protein deneddylation"/>
    <property type="evidence" value="ECO:0007669"/>
    <property type="project" value="InterPro"/>
</dbReference>
<keyword evidence="3" id="KW-0736">Signalosome</keyword>
<organism evidence="7">
    <name type="scientific">Thelazia callipaeda</name>
    <name type="common">Oriental eyeworm</name>
    <name type="synonym">Parasitic nematode</name>
    <dbReference type="NCBI Taxonomy" id="103827"/>
    <lineage>
        <taxon>Eukaryota</taxon>
        <taxon>Metazoa</taxon>
        <taxon>Ecdysozoa</taxon>
        <taxon>Nematoda</taxon>
        <taxon>Chromadorea</taxon>
        <taxon>Rhabditida</taxon>
        <taxon>Spirurina</taxon>
        <taxon>Spiruromorpha</taxon>
        <taxon>Thelazioidea</taxon>
        <taxon>Thelaziidae</taxon>
        <taxon>Thelazia</taxon>
    </lineage>
</organism>
<dbReference type="Pfam" id="PF13012">
    <property type="entry name" value="MitMem_reg"/>
    <property type="match status" value="1"/>
</dbReference>
<reference evidence="7" key="1">
    <citation type="submission" date="2017-02" db="UniProtKB">
        <authorList>
            <consortium name="WormBaseParasite"/>
        </authorList>
    </citation>
    <scope>IDENTIFICATION</scope>
</reference>
<name>A0A0N5D819_THECL</name>
<comment type="function">
    <text evidence="3">Component of the COP9 signalosome complex (CSN), a complex involved in various cellular and developmental processes.</text>
</comment>
<dbReference type="OrthoDB" id="1378at2759"/>
<dbReference type="InterPro" id="IPR024969">
    <property type="entry name" value="EIF3F/CSN6-like_C"/>
</dbReference>
<dbReference type="CDD" id="cd08063">
    <property type="entry name" value="MPN_CSN6"/>
    <property type="match status" value="1"/>
</dbReference>
<evidence type="ECO:0000313" key="5">
    <source>
        <dbReference type="EMBL" id="VDN06846.1"/>
    </source>
</evidence>
<dbReference type="Proteomes" id="UP000276776">
    <property type="component" value="Unassembled WGS sequence"/>
</dbReference>
<keyword evidence="3" id="KW-0539">Nucleus</keyword>
<comment type="subcellular location">
    <subcellularLocation>
        <location evidence="3">Cytoplasm</location>
    </subcellularLocation>
    <subcellularLocation>
        <location evidence="3">Nucleus</location>
    </subcellularLocation>
</comment>
<reference evidence="5 6" key="2">
    <citation type="submission" date="2018-11" db="EMBL/GenBank/DDBJ databases">
        <authorList>
            <consortium name="Pathogen Informatics"/>
        </authorList>
    </citation>
    <scope>NUCLEOTIDE SEQUENCE [LARGE SCALE GENOMIC DNA]</scope>
</reference>
<dbReference type="GO" id="GO:0008237">
    <property type="term" value="F:metallopeptidase activity"/>
    <property type="evidence" value="ECO:0007669"/>
    <property type="project" value="InterPro"/>
</dbReference>
<proteinExistence type="inferred from homology"/>
<dbReference type="AlphaFoldDB" id="A0A0N5D819"/>
<keyword evidence="3" id="KW-0963">Cytoplasm</keyword>
<dbReference type="STRING" id="103827.A0A0N5D819"/>
<gene>
    <name evidence="5" type="ORF">TCLT_LOCUS9228</name>
</gene>
<dbReference type="Gene3D" id="3.40.140.10">
    <property type="entry name" value="Cytidine Deaminase, domain 2"/>
    <property type="match status" value="1"/>
</dbReference>
<dbReference type="GO" id="GO:0008180">
    <property type="term" value="C:COP9 signalosome"/>
    <property type="evidence" value="ECO:0007669"/>
    <property type="project" value="UniProtKB-UniRule"/>
</dbReference>
<feature type="domain" description="MPN" evidence="4">
    <location>
        <begin position="26"/>
        <end position="164"/>
    </location>
</feature>
<dbReference type="OMA" id="LVGWWST"/>
<dbReference type="EMBL" id="UYYF01004755">
    <property type="protein sequence ID" value="VDN06846.1"/>
    <property type="molecule type" value="Genomic_DNA"/>
</dbReference>
<comment type="similarity">
    <text evidence="1 3">Belongs to the peptidase M67A family. CSN6 subfamily.</text>
</comment>
<dbReference type="PANTHER" id="PTHR10540:SF8">
    <property type="entry name" value="COP9 SIGNALOSOME COMPLEX SUBUNIT 6"/>
    <property type="match status" value="1"/>
</dbReference>
<protein>
    <recommendedName>
        <fullName evidence="2 3">COP9 signalosome complex subunit 6</fullName>
    </recommendedName>
</protein>
<dbReference type="PANTHER" id="PTHR10540">
    <property type="entry name" value="EUKARYOTIC TRANSLATION INITIATION FACTOR 3 SUBUNIT F-RELATED"/>
    <property type="match status" value="1"/>
</dbReference>
<keyword evidence="6" id="KW-1185">Reference proteome</keyword>
<accession>A0A0N5D819</accession>
<evidence type="ECO:0000256" key="3">
    <source>
        <dbReference type="RuleBase" id="RU367006"/>
    </source>
</evidence>
<dbReference type="InterPro" id="IPR033859">
    <property type="entry name" value="MPN_CSN6"/>
</dbReference>
<evidence type="ECO:0000313" key="6">
    <source>
        <dbReference type="Proteomes" id="UP000276776"/>
    </source>
</evidence>
<evidence type="ECO:0000259" key="4">
    <source>
        <dbReference type="PROSITE" id="PS50249"/>
    </source>
</evidence>